<protein>
    <submittedName>
        <fullName evidence="1">Uncharacterized protein</fullName>
    </submittedName>
</protein>
<organism evidence="1 2">
    <name type="scientific">Dactylosporangium sucinum</name>
    <dbReference type="NCBI Taxonomy" id="1424081"/>
    <lineage>
        <taxon>Bacteria</taxon>
        <taxon>Bacillati</taxon>
        <taxon>Actinomycetota</taxon>
        <taxon>Actinomycetes</taxon>
        <taxon>Micromonosporales</taxon>
        <taxon>Micromonosporaceae</taxon>
        <taxon>Dactylosporangium</taxon>
    </lineage>
</organism>
<accession>A0A917T377</accession>
<sequence>MLTPNRTEAGHLLGEEAGDDLAGVVGALAARYQAAITLHGHVAAPAGRAWLEESTVG</sequence>
<reference evidence="1" key="1">
    <citation type="journal article" date="2014" name="Int. J. Syst. Evol. Microbiol.">
        <title>Complete genome sequence of Corynebacterium casei LMG S-19264T (=DSM 44701T), isolated from a smear-ripened cheese.</title>
        <authorList>
            <consortium name="US DOE Joint Genome Institute (JGI-PGF)"/>
            <person name="Walter F."/>
            <person name="Albersmeier A."/>
            <person name="Kalinowski J."/>
            <person name="Ruckert C."/>
        </authorList>
    </citation>
    <scope>NUCLEOTIDE SEQUENCE</scope>
    <source>
        <strain evidence="1">JCM 19831</strain>
    </source>
</reference>
<gene>
    <name evidence="1" type="ORF">GCM10007977_006730</name>
</gene>
<proteinExistence type="predicted"/>
<evidence type="ECO:0000313" key="2">
    <source>
        <dbReference type="Proteomes" id="UP000642070"/>
    </source>
</evidence>
<evidence type="ECO:0000313" key="1">
    <source>
        <dbReference type="EMBL" id="GGM08355.1"/>
    </source>
</evidence>
<dbReference type="EMBL" id="BMPI01000003">
    <property type="protein sequence ID" value="GGM08355.1"/>
    <property type="molecule type" value="Genomic_DNA"/>
</dbReference>
<reference evidence="1" key="2">
    <citation type="submission" date="2020-09" db="EMBL/GenBank/DDBJ databases">
        <authorList>
            <person name="Sun Q."/>
            <person name="Ohkuma M."/>
        </authorList>
    </citation>
    <scope>NUCLEOTIDE SEQUENCE</scope>
    <source>
        <strain evidence="1">JCM 19831</strain>
    </source>
</reference>
<dbReference type="AlphaFoldDB" id="A0A917T377"/>
<keyword evidence="2" id="KW-1185">Reference proteome</keyword>
<dbReference type="Proteomes" id="UP000642070">
    <property type="component" value="Unassembled WGS sequence"/>
</dbReference>
<name>A0A917T377_9ACTN</name>
<comment type="caution">
    <text evidence="1">The sequence shown here is derived from an EMBL/GenBank/DDBJ whole genome shotgun (WGS) entry which is preliminary data.</text>
</comment>
<dbReference type="RefSeq" id="WP_229834069.1">
    <property type="nucleotide sequence ID" value="NZ_BMPI01000003.1"/>
</dbReference>